<dbReference type="InterPro" id="IPR007593">
    <property type="entry name" value="CD225/Dispanin_fam"/>
</dbReference>
<evidence type="ECO:0000313" key="7">
    <source>
        <dbReference type="EMBL" id="MCP2260867.1"/>
    </source>
</evidence>
<evidence type="ECO:0000313" key="8">
    <source>
        <dbReference type="Proteomes" id="UP001205311"/>
    </source>
</evidence>
<protein>
    <submittedName>
        <fullName evidence="7">Interferon-induced transmembrane protein</fullName>
    </submittedName>
</protein>
<organism evidence="7 8">
    <name type="scientific">Streptoalloteichus tenebrarius (strain ATCC 17920 / DSM 40477 / JCM 4838 / CBS 697.72 / NBRC 16177 / NCIMB 11028 / NRRL B-12390 / A12253. 1 / ISP 5477)</name>
    <name type="common">Streptomyces tenebrarius</name>
    <dbReference type="NCBI Taxonomy" id="1933"/>
    <lineage>
        <taxon>Bacteria</taxon>
        <taxon>Bacillati</taxon>
        <taxon>Actinomycetota</taxon>
        <taxon>Actinomycetes</taxon>
        <taxon>Pseudonocardiales</taxon>
        <taxon>Pseudonocardiaceae</taxon>
        <taxon>Streptoalloteichus</taxon>
    </lineage>
</organism>
<sequence>MTNPYGQQPGPYGQQPGQFGQPGPGTPPGGYQQQQPGFGAPYGAQPGYQPATPPDNNLVWGILTTILCCLPLGVVSIVKANQVNNLWAQGQYDEARKAADDAKKFAMWSAIVQGILIVAIIIFYVVVIAAAVSSSSRY</sequence>
<dbReference type="PANTHER" id="PTHR14948:SF25">
    <property type="entry name" value="DUF4190 DOMAIN-CONTAINING PROTEIN"/>
    <property type="match status" value="1"/>
</dbReference>
<dbReference type="EMBL" id="JAMTCP010000032">
    <property type="protein sequence ID" value="MCP2260867.1"/>
    <property type="molecule type" value="Genomic_DNA"/>
</dbReference>
<feature type="region of interest" description="Disordered" evidence="5">
    <location>
        <begin position="1"/>
        <end position="50"/>
    </location>
</feature>
<reference evidence="7 8" key="1">
    <citation type="submission" date="2022-06" db="EMBL/GenBank/DDBJ databases">
        <title>Genomic Encyclopedia of Archaeal and Bacterial Type Strains, Phase II (KMG-II): from individual species to whole genera.</title>
        <authorList>
            <person name="Goeker M."/>
        </authorList>
    </citation>
    <scope>NUCLEOTIDE SEQUENCE [LARGE SCALE GENOMIC DNA]</scope>
    <source>
        <strain evidence="7 8">DSM 40477</strain>
    </source>
</reference>
<dbReference type="RefSeq" id="WP_253671707.1">
    <property type="nucleotide sequence ID" value="NZ_JAMTCP010000032.1"/>
</dbReference>
<gene>
    <name evidence="7" type="ORF">LX15_004587</name>
</gene>
<evidence type="ECO:0000256" key="2">
    <source>
        <dbReference type="ARBA" id="ARBA00022692"/>
    </source>
</evidence>
<evidence type="ECO:0000256" key="3">
    <source>
        <dbReference type="ARBA" id="ARBA00022989"/>
    </source>
</evidence>
<feature type="transmembrane region" description="Helical" evidence="6">
    <location>
        <begin position="105"/>
        <end position="132"/>
    </location>
</feature>
<proteinExistence type="predicted"/>
<keyword evidence="8" id="KW-1185">Reference proteome</keyword>
<evidence type="ECO:0000256" key="1">
    <source>
        <dbReference type="ARBA" id="ARBA00004370"/>
    </source>
</evidence>
<evidence type="ECO:0000256" key="6">
    <source>
        <dbReference type="SAM" id="Phobius"/>
    </source>
</evidence>
<name>A0ABT1HZ98_STRSD</name>
<dbReference type="Pfam" id="PF04505">
    <property type="entry name" value="CD225"/>
    <property type="match status" value="1"/>
</dbReference>
<feature type="transmembrane region" description="Helical" evidence="6">
    <location>
        <begin position="58"/>
        <end position="78"/>
    </location>
</feature>
<comment type="subcellular location">
    <subcellularLocation>
        <location evidence="1">Membrane</location>
    </subcellularLocation>
</comment>
<keyword evidence="4 6" id="KW-0472">Membrane</keyword>
<feature type="compositionally biased region" description="Low complexity" evidence="5">
    <location>
        <begin position="1"/>
        <end position="21"/>
    </location>
</feature>
<evidence type="ECO:0000256" key="5">
    <source>
        <dbReference type="SAM" id="MobiDB-lite"/>
    </source>
</evidence>
<keyword evidence="2 6" id="KW-0812">Transmembrane</keyword>
<keyword evidence="3 6" id="KW-1133">Transmembrane helix</keyword>
<accession>A0ABT1HZ98</accession>
<evidence type="ECO:0000256" key="4">
    <source>
        <dbReference type="ARBA" id="ARBA00023136"/>
    </source>
</evidence>
<feature type="compositionally biased region" description="Low complexity" evidence="5">
    <location>
        <begin position="29"/>
        <end position="48"/>
    </location>
</feature>
<dbReference type="InterPro" id="IPR051423">
    <property type="entry name" value="CD225/Dispanin"/>
</dbReference>
<dbReference type="Proteomes" id="UP001205311">
    <property type="component" value="Unassembled WGS sequence"/>
</dbReference>
<comment type="caution">
    <text evidence="7">The sequence shown here is derived from an EMBL/GenBank/DDBJ whole genome shotgun (WGS) entry which is preliminary data.</text>
</comment>
<dbReference type="PANTHER" id="PTHR14948">
    <property type="entry name" value="NG5"/>
    <property type="match status" value="1"/>
</dbReference>